<evidence type="ECO:0000256" key="4">
    <source>
        <dbReference type="SAM" id="MobiDB-lite"/>
    </source>
</evidence>
<dbReference type="PANTHER" id="PTHR45641:SF19">
    <property type="entry name" value="NEPHROCYSTIN-3"/>
    <property type="match status" value="1"/>
</dbReference>
<evidence type="ECO:0000313" key="6">
    <source>
        <dbReference type="Proteomes" id="UP000663842"/>
    </source>
</evidence>
<feature type="region of interest" description="Disordered" evidence="4">
    <location>
        <begin position="1"/>
        <end position="23"/>
    </location>
</feature>
<evidence type="ECO:0000256" key="2">
    <source>
        <dbReference type="ARBA" id="ARBA00022803"/>
    </source>
</evidence>
<reference evidence="5" key="1">
    <citation type="submission" date="2021-02" db="EMBL/GenBank/DDBJ databases">
        <authorList>
            <person name="Nowell W R."/>
        </authorList>
    </citation>
    <scope>NUCLEOTIDE SEQUENCE</scope>
</reference>
<dbReference type="InterPro" id="IPR011990">
    <property type="entry name" value="TPR-like_helical_dom_sf"/>
</dbReference>
<keyword evidence="1" id="KW-0677">Repeat</keyword>
<dbReference type="PROSITE" id="PS50293">
    <property type="entry name" value="TPR_REGION"/>
    <property type="match status" value="1"/>
</dbReference>
<feature type="repeat" description="TPR" evidence="3">
    <location>
        <begin position="367"/>
        <end position="400"/>
    </location>
</feature>
<dbReference type="SMART" id="SM00028">
    <property type="entry name" value="TPR"/>
    <property type="match status" value="2"/>
</dbReference>
<evidence type="ECO:0000256" key="3">
    <source>
        <dbReference type="PROSITE-ProRule" id="PRU00339"/>
    </source>
</evidence>
<protein>
    <submittedName>
        <fullName evidence="5">Uncharacterized protein</fullName>
    </submittedName>
</protein>
<evidence type="ECO:0000313" key="5">
    <source>
        <dbReference type="EMBL" id="CAF4274872.1"/>
    </source>
</evidence>
<name>A0A820GCF4_9BILA</name>
<comment type="caution">
    <text evidence="5">The sequence shown here is derived from an EMBL/GenBank/DDBJ whole genome shotgun (WGS) entry which is preliminary data.</text>
</comment>
<dbReference type="Proteomes" id="UP000663842">
    <property type="component" value="Unassembled WGS sequence"/>
</dbReference>
<keyword evidence="2 3" id="KW-0802">TPR repeat</keyword>
<evidence type="ECO:0000256" key="1">
    <source>
        <dbReference type="ARBA" id="ARBA00022737"/>
    </source>
</evidence>
<dbReference type="Gene3D" id="1.25.40.10">
    <property type="entry name" value="Tetratricopeptide repeat domain"/>
    <property type="match status" value="2"/>
</dbReference>
<sequence length="432" mass="49499">MSTPQSLKIAQKSATDDNSSTTVSPATMQLKCRTVENYLVVWVDANIDLNNSDCQHVLAQLRGVVNQVSTCTTAAECTKLLNDNKAETTFVISSGALGQHLLPDIDSLSKLNAVYVFCSSKQFHEEWIKNWKKIKGLYTSIESICDELTHAIKECNQDNISVRIISMNETDCNRKINQLEPTFMYSQIFEEILLQMKIGDQAMKDLITFRLKEYLGNTSEIKNINEFQNTYRPENAIWWYTRQFDKAEELYNALSEQTSKDTDGAFLYHQLGRLKSEQEKYEEAAKRLEISLEIDQTSIPEDRADLSNYYLRKQLYHRIIPILLSLTTPLDWLVYGGMGNYTQAIEFHEKTLKIQEIAPPPNHYNLVIAFSNMGQIYQKMGEYSKALECYEKDLEIKKKGLPADHPIFAITFANIGQVYVITGDYPGRASRH</sequence>
<feature type="repeat" description="TPR" evidence="3">
    <location>
        <begin position="265"/>
        <end position="298"/>
    </location>
</feature>
<dbReference type="InterPro" id="IPR019734">
    <property type="entry name" value="TPR_rpt"/>
</dbReference>
<dbReference type="SUPFAM" id="SSF48452">
    <property type="entry name" value="TPR-like"/>
    <property type="match status" value="2"/>
</dbReference>
<dbReference type="PROSITE" id="PS50005">
    <property type="entry name" value="TPR"/>
    <property type="match status" value="2"/>
</dbReference>
<dbReference type="Pfam" id="PF13424">
    <property type="entry name" value="TPR_12"/>
    <property type="match status" value="1"/>
</dbReference>
<dbReference type="EMBL" id="CAJOBF010009437">
    <property type="protein sequence ID" value="CAF4274872.1"/>
    <property type="molecule type" value="Genomic_DNA"/>
</dbReference>
<accession>A0A820GCF4</accession>
<dbReference type="AlphaFoldDB" id="A0A820GCF4"/>
<gene>
    <name evidence="5" type="ORF">UXM345_LOCUS32022</name>
</gene>
<organism evidence="5 6">
    <name type="scientific">Rotaria magnacalcarata</name>
    <dbReference type="NCBI Taxonomy" id="392030"/>
    <lineage>
        <taxon>Eukaryota</taxon>
        <taxon>Metazoa</taxon>
        <taxon>Spiralia</taxon>
        <taxon>Gnathifera</taxon>
        <taxon>Rotifera</taxon>
        <taxon>Eurotatoria</taxon>
        <taxon>Bdelloidea</taxon>
        <taxon>Philodinida</taxon>
        <taxon>Philodinidae</taxon>
        <taxon>Rotaria</taxon>
    </lineage>
</organism>
<dbReference type="PANTHER" id="PTHR45641">
    <property type="entry name" value="TETRATRICOPEPTIDE REPEAT PROTEIN (AFU_ORTHOLOGUE AFUA_6G03870)"/>
    <property type="match status" value="1"/>
</dbReference>
<proteinExistence type="predicted"/>